<dbReference type="GO" id="GO:0005344">
    <property type="term" value="F:oxygen carrier activity"/>
    <property type="evidence" value="ECO:0007669"/>
    <property type="project" value="InterPro"/>
</dbReference>
<dbReference type="InterPro" id="IPR044203">
    <property type="entry name" value="GlbO/GLB3-like"/>
</dbReference>
<dbReference type="CDD" id="cd14773">
    <property type="entry name" value="TrHb2_PhHbO-like_O"/>
    <property type="match status" value="1"/>
</dbReference>
<reference evidence="7 8" key="1">
    <citation type="submission" date="2016-10" db="EMBL/GenBank/DDBJ databases">
        <authorList>
            <person name="de Groot N.N."/>
        </authorList>
    </citation>
    <scope>NUCLEOTIDE SEQUENCE [LARGE SCALE GENOMIC DNA]</scope>
    <source>
        <strain evidence="7 8">R-24608</strain>
    </source>
</reference>
<dbReference type="Proteomes" id="UP000183656">
    <property type="component" value="Unassembled WGS sequence"/>
</dbReference>
<evidence type="ECO:0000256" key="3">
    <source>
        <dbReference type="ARBA" id="ARBA00022617"/>
    </source>
</evidence>
<name>A0A1I7K8D1_9BURK</name>
<dbReference type="Gene3D" id="1.10.490.10">
    <property type="entry name" value="Globins"/>
    <property type="match status" value="1"/>
</dbReference>
<dbReference type="OrthoDB" id="9790913at2"/>
<evidence type="ECO:0000313" key="8">
    <source>
        <dbReference type="Proteomes" id="UP000183656"/>
    </source>
</evidence>
<evidence type="ECO:0000313" key="7">
    <source>
        <dbReference type="EMBL" id="SFU93655.1"/>
    </source>
</evidence>
<protein>
    <submittedName>
        <fullName evidence="7">Hemoglobin</fullName>
    </submittedName>
</protein>
<dbReference type="PANTHER" id="PTHR47366:SF1">
    <property type="entry name" value="TWO-ON-TWO HEMOGLOBIN-3"/>
    <property type="match status" value="1"/>
</dbReference>
<accession>A0A1I7K8D1</accession>
<dbReference type="InterPro" id="IPR009050">
    <property type="entry name" value="Globin-like_sf"/>
</dbReference>
<sequence length="147" mass="16541">MSDTANPTVYEALGGADGIHRLVDRFYELMDELPEAYAARRIHPESLAGANVSLFEFLSGWFGGPNLYIEKKGHPRLRMRHAPYAIGSTERDEWMLCMRTALTEQVADEPLRDSLLQAFTQMADHMVNTDGRASCGHAHPRQQHETA</sequence>
<dbReference type="InterPro" id="IPR012292">
    <property type="entry name" value="Globin/Proto"/>
</dbReference>
<dbReference type="PANTHER" id="PTHR47366">
    <property type="entry name" value="TWO-ON-TWO HEMOGLOBIN-3"/>
    <property type="match status" value="1"/>
</dbReference>
<comment type="cofactor">
    <cofactor evidence="1">
        <name>heme</name>
        <dbReference type="ChEBI" id="CHEBI:30413"/>
    </cofactor>
</comment>
<dbReference type="GO" id="GO:0020037">
    <property type="term" value="F:heme binding"/>
    <property type="evidence" value="ECO:0007669"/>
    <property type="project" value="InterPro"/>
</dbReference>
<gene>
    <name evidence="7" type="ORF">SAMN04489707_104014</name>
</gene>
<dbReference type="RefSeq" id="WP_054257525.1">
    <property type="nucleotide sequence ID" value="NZ_CYIG01000043.1"/>
</dbReference>
<dbReference type="PROSITE" id="PS01213">
    <property type="entry name" value="GLOBIN_FAM_2"/>
    <property type="match status" value="1"/>
</dbReference>
<evidence type="ECO:0000256" key="1">
    <source>
        <dbReference type="ARBA" id="ARBA00001971"/>
    </source>
</evidence>
<keyword evidence="4" id="KW-0479">Metal-binding</keyword>
<evidence type="ECO:0000256" key="6">
    <source>
        <dbReference type="ARBA" id="ARBA00034496"/>
    </source>
</evidence>
<dbReference type="SUPFAM" id="SSF46458">
    <property type="entry name" value="Globin-like"/>
    <property type="match status" value="1"/>
</dbReference>
<dbReference type="GO" id="GO:0019825">
    <property type="term" value="F:oxygen binding"/>
    <property type="evidence" value="ECO:0007669"/>
    <property type="project" value="InterPro"/>
</dbReference>
<keyword evidence="2" id="KW-0813">Transport</keyword>
<dbReference type="InterPro" id="IPR019795">
    <property type="entry name" value="Globin_bac-like_CS"/>
</dbReference>
<proteinExistence type="inferred from homology"/>
<comment type="similarity">
    <text evidence="6">Belongs to the truncated hemoglobin family. Group II subfamily.</text>
</comment>
<evidence type="ECO:0000256" key="4">
    <source>
        <dbReference type="ARBA" id="ARBA00022723"/>
    </source>
</evidence>
<dbReference type="InterPro" id="IPR001486">
    <property type="entry name" value="Hemoglobin_trunc"/>
</dbReference>
<dbReference type="AlphaFoldDB" id="A0A1I7K8D1"/>
<evidence type="ECO:0000256" key="2">
    <source>
        <dbReference type="ARBA" id="ARBA00022448"/>
    </source>
</evidence>
<dbReference type="STRING" id="343013.SAMN04489707_104014"/>
<dbReference type="Pfam" id="PF01152">
    <property type="entry name" value="Bac_globin"/>
    <property type="match status" value="1"/>
</dbReference>
<keyword evidence="8" id="KW-1185">Reference proteome</keyword>
<organism evidence="7 8">
    <name type="scientific">Paenacidovorax caeni</name>
    <dbReference type="NCBI Taxonomy" id="343013"/>
    <lineage>
        <taxon>Bacteria</taxon>
        <taxon>Pseudomonadati</taxon>
        <taxon>Pseudomonadota</taxon>
        <taxon>Betaproteobacteria</taxon>
        <taxon>Burkholderiales</taxon>
        <taxon>Comamonadaceae</taxon>
        <taxon>Paenacidovorax</taxon>
    </lineage>
</organism>
<dbReference type="GeneID" id="300072098"/>
<evidence type="ECO:0000256" key="5">
    <source>
        <dbReference type="ARBA" id="ARBA00023004"/>
    </source>
</evidence>
<keyword evidence="3" id="KW-0349">Heme</keyword>
<keyword evidence="5" id="KW-0408">Iron</keyword>
<dbReference type="GO" id="GO:0046872">
    <property type="term" value="F:metal ion binding"/>
    <property type="evidence" value="ECO:0007669"/>
    <property type="project" value="UniProtKB-KW"/>
</dbReference>
<dbReference type="EMBL" id="FPBX01000040">
    <property type="protein sequence ID" value="SFU93655.1"/>
    <property type="molecule type" value="Genomic_DNA"/>
</dbReference>